<evidence type="ECO:0000256" key="3">
    <source>
        <dbReference type="ARBA" id="ARBA00023015"/>
    </source>
</evidence>
<reference evidence="8" key="1">
    <citation type="submission" date="2011-07" db="EMBL/GenBank/DDBJ databases">
        <authorList>
            <consortium name="Caenorhabditis brenneri Sequencing and Analysis Consortium"/>
            <person name="Wilson R.K."/>
        </authorList>
    </citation>
    <scope>NUCLEOTIDE SEQUENCE [LARGE SCALE GENOMIC DNA]</scope>
    <source>
        <strain evidence="8">PB2801</strain>
    </source>
</reference>
<accession>G0NJ83</accession>
<comment type="subcellular location">
    <subcellularLocation>
        <location evidence="1">Nucleus</location>
    </subcellularLocation>
</comment>
<feature type="compositionally biased region" description="Low complexity" evidence="6">
    <location>
        <begin position="22"/>
        <end position="60"/>
    </location>
</feature>
<dbReference type="OMA" id="QEHTMCH"/>
<evidence type="ECO:0000313" key="8">
    <source>
        <dbReference type="Proteomes" id="UP000008068"/>
    </source>
</evidence>
<sequence>MSSSTGHFPGAPINTEPITTMATSTSQPVTSPSTASQVVPATAPGGAAAPASVPGQPAPATSESATDPKKAATDEPRAQSSASNPGGTDPATTTAATTTTDPGSTATTSTATTATTTAATTSTVASTTTTNSTTTIATGRITPTVQQDSQFHEMIKRANNCLFLLRKLRSKQDFITTHCLIGEEPPRSAGFKRDPNGFFDVDIAMQEVMVIYERFNHIASRLPKAVPPTDGVNNMRTLYAQEHTMCHADIKSLFEKMIDCGNWNEKNFQMFHYLAELLRVVNHSRKPNRYPDKIELPRPIFNSKATNGHLAFENAYKVMKKEIVNKSLGIYPTTLLRTTSSIVVEFLFGHGGPKVTFNSELVYTMKFLLVERNGYIEYINMIAPHEDWKFTNNFSGQETVDPLGHSCYEVYRRLTKQANIHLQNCFGSHANRWTALTLLQFIGLFGKFRECFTARCRVCRRHLKNFLPPLIFDIRSPKNGVHDQCR</sequence>
<dbReference type="STRING" id="135651.G0NJ83"/>
<comment type="similarity">
    <text evidence="2">Belongs to the Mediator complex subunit 27 family.</text>
</comment>
<name>G0NJ83_CAEBE</name>
<evidence type="ECO:0000256" key="2">
    <source>
        <dbReference type="ARBA" id="ARBA00008048"/>
    </source>
</evidence>
<keyword evidence="3" id="KW-0805">Transcription regulation</keyword>
<dbReference type="eggNOG" id="ENOG502S86M">
    <property type="taxonomic scope" value="Eukaryota"/>
</dbReference>
<feature type="compositionally biased region" description="Low complexity" evidence="6">
    <location>
        <begin position="85"/>
        <end position="130"/>
    </location>
</feature>
<keyword evidence="8" id="KW-1185">Reference proteome</keyword>
<dbReference type="AlphaFoldDB" id="G0NJ83"/>
<dbReference type="Pfam" id="PF11571">
    <property type="entry name" value="Med27"/>
    <property type="match status" value="1"/>
</dbReference>
<dbReference type="Proteomes" id="UP000008068">
    <property type="component" value="Unassembled WGS sequence"/>
</dbReference>
<dbReference type="InParanoid" id="G0NJ83"/>
<dbReference type="HOGENOM" id="CLU_584275_0_0_1"/>
<dbReference type="OrthoDB" id="5864140at2759"/>
<organism evidence="8">
    <name type="scientific">Caenorhabditis brenneri</name>
    <name type="common">Nematode worm</name>
    <dbReference type="NCBI Taxonomy" id="135651"/>
    <lineage>
        <taxon>Eukaryota</taxon>
        <taxon>Metazoa</taxon>
        <taxon>Ecdysozoa</taxon>
        <taxon>Nematoda</taxon>
        <taxon>Chromadorea</taxon>
        <taxon>Rhabditida</taxon>
        <taxon>Rhabditina</taxon>
        <taxon>Rhabditomorpha</taxon>
        <taxon>Rhabditoidea</taxon>
        <taxon>Rhabditidae</taxon>
        <taxon>Peloderinae</taxon>
        <taxon>Caenorhabditis</taxon>
    </lineage>
</organism>
<evidence type="ECO:0000256" key="4">
    <source>
        <dbReference type="ARBA" id="ARBA00023163"/>
    </source>
</evidence>
<feature type="region of interest" description="Disordered" evidence="6">
    <location>
        <begin position="1"/>
        <end position="130"/>
    </location>
</feature>
<keyword evidence="5" id="KW-0539">Nucleus</keyword>
<protein>
    <submittedName>
        <fullName evidence="7">Uncharacterized protein</fullName>
    </submittedName>
</protein>
<keyword evidence="4" id="KW-0804">Transcription</keyword>
<dbReference type="FunCoup" id="G0NJ83">
    <property type="interactions" value="291"/>
</dbReference>
<feature type="compositionally biased region" description="Basic and acidic residues" evidence="6">
    <location>
        <begin position="66"/>
        <end position="77"/>
    </location>
</feature>
<dbReference type="GO" id="GO:0016592">
    <property type="term" value="C:mediator complex"/>
    <property type="evidence" value="ECO:0007669"/>
    <property type="project" value="InterPro"/>
</dbReference>
<evidence type="ECO:0000313" key="7">
    <source>
        <dbReference type="EMBL" id="EGT32173.1"/>
    </source>
</evidence>
<proteinExistence type="inferred from homology"/>
<evidence type="ECO:0000256" key="6">
    <source>
        <dbReference type="SAM" id="MobiDB-lite"/>
    </source>
</evidence>
<evidence type="ECO:0000256" key="5">
    <source>
        <dbReference type="ARBA" id="ARBA00023242"/>
    </source>
</evidence>
<dbReference type="EMBL" id="GL379894">
    <property type="protein sequence ID" value="EGT32173.1"/>
    <property type="molecule type" value="Genomic_DNA"/>
</dbReference>
<gene>
    <name evidence="7" type="ORF">CAEBREN_01505</name>
</gene>
<evidence type="ECO:0000256" key="1">
    <source>
        <dbReference type="ARBA" id="ARBA00004123"/>
    </source>
</evidence>
<dbReference type="InterPro" id="IPR021627">
    <property type="entry name" value="Mediator_Med27"/>
</dbReference>